<protein>
    <submittedName>
        <fullName evidence="1">Uncharacterized protein</fullName>
    </submittedName>
</protein>
<dbReference type="EMBL" id="GL193433">
    <property type="protein sequence ID" value="EFB16831.1"/>
    <property type="molecule type" value="Genomic_DNA"/>
</dbReference>
<gene>
    <name evidence="1" type="ORF">PANDA_016142</name>
</gene>
<accession>D2HUZ9</accession>
<proteinExistence type="predicted"/>
<name>D2HUZ9_AILME</name>
<organism evidence="1">
    <name type="scientific">Ailuropoda melanoleuca</name>
    <name type="common">Giant panda</name>
    <dbReference type="NCBI Taxonomy" id="9646"/>
    <lineage>
        <taxon>Eukaryota</taxon>
        <taxon>Metazoa</taxon>
        <taxon>Chordata</taxon>
        <taxon>Craniata</taxon>
        <taxon>Vertebrata</taxon>
        <taxon>Euteleostomi</taxon>
        <taxon>Mammalia</taxon>
        <taxon>Eutheria</taxon>
        <taxon>Laurasiatheria</taxon>
        <taxon>Carnivora</taxon>
        <taxon>Caniformia</taxon>
        <taxon>Ursidae</taxon>
        <taxon>Ailuropoda</taxon>
    </lineage>
</organism>
<dbReference type="AlphaFoldDB" id="D2HUZ9"/>
<reference evidence="1" key="1">
    <citation type="journal article" date="2010" name="Nature">
        <title>The sequence and de novo assembly of the giant panda genome.</title>
        <authorList>
            <person name="Li R."/>
            <person name="Fan W."/>
            <person name="Tian G."/>
            <person name="Zhu H."/>
            <person name="He L."/>
            <person name="Cai J."/>
            <person name="Huang Q."/>
            <person name="Cai Q."/>
            <person name="Li B."/>
            <person name="Bai Y."/>
            <person name="Zhang Z."/>
            <person name="Zhang Y."/>
            <person name="Wang W."/>
            <person name="Li J."/>
            <person name="Wei F."/>
            <person name="Li H."/>
            <person name="Jian M."/>
            <person name="Li J."/>
            <person name="Zhang Z."/>
            <person name="Nielsen R."/>
            <person name="Li D."/>
            <person name="Gu W."/>
            <person name="Yang Z."/>
            <person name="Xuan Z."/>
            <person name="Ryder O.A."/>
            <person name="Leung F.C."/>
            <person name="Zhou Y."/>
            <person name="Cao J."/>
            <person name="Sun X."/>
            <person name="Fu Y."/>
            <person name="Fang X."/>
            <person name="Guo X."/>
            <person name="Wang B."/>
            <person name="Hou R."/>
            <person name="Shen F."/>
            <person name="Mu B."/>
            <person name="Ni P."/>
            <person name="Lin R."/>
            <person name="Qian W."/>
            <person name="Wang G."/>
            <person name="Yu C."/>
            <person name="Nie W."/>
            <person name="Wang J."/>
            <person name="Wu Z."/>
            <person name="Liang H."/>
            <person name="Min J."/>
            <person name="Wu Q."/>
            <person name="Cheng S."/>
            <person name="Ruan J."/>
            <person name="Wang M."/>
            <person name="Shi Z."/>
            <person name="Wen M."/>
            <person name="Liu B."/>
            <person name="Ren X."/>
            <person name="Zheng H."/>
            <person name="Dong D."/>
            <person name="Cook K."/>
            <person name="Shan G."/>
            <person name="Zhang H."/>
            <person name="Kosiol C."/>
            <person name="Xie X."/>
            <person name="Lu Z."/>
            <person name="Zheng H."/>
            <person name="Li Y."/>
            <person name="Steiner C.C."/>
            <person name="Lam T.T."/>
            <person name="Lin S."/>
            <person name="Zhang Q."/>
            <person name="Li G."/>
            <person name="Tian J."/>
            <person name="Gong T."/>
            <person name="Liu H."/>
            <person name="Zhang D."/>
            <person name="Fang L."/>
            <person name="Ye C."/>
            <person name="Zhang J."/>
            <person name="Hu W."/>
            <person name="Xu A."/>
            <person name="Ren Y."/>
            <person name="Zhang G."/>
            <person name="Bruford M.W."/>
            <person name="Li Q."/>
            <person name="Ma L."/>
            <person name="Guo Y."/>
            <person name="An N."/>
            <person name="Hu Y."/>
            <person name="Zheng Y."/>
            <person name="Shi Y."/>
            <person name="Li Z."/>
            <person name="Liu Q."/>
            <person name="Chen Y."/>
            <person name="Zhao J."/>
            <person name="Qu N."/>
            <person name="Zhao S."/>
            <person name="Tian F."/>
            <person name="Wang X."/>
            <person name="Wang H."/>
            <person name="Xu L."/>
            <person name="Liu X."/>
            <person name="Vinar T."/>
            <person name="Wang Y."/>
            <person name="Lam T.W."/>
            <person name="Yiu S.M."/>
            <person name="Liu S."/>
            <person name="Zhang H."/>
            <person name="Li D."/>
            <person name="Huang Y."/>
            <person name="Wang X."/>
            <person name="Yang G."/>
            <person name="Jiang Z."/>
            <person name="Wang J."/>
            <person name="Qin N."/>
            <person name="Li L."/>
            <person name="Li J."/>
            <person name="Bolund L."/>
            <person name="Kristiansen K."/>
            <person name="Wong G.K."/>
            <person name="Olson M."/>
            <person name="Zhang X."/>
            <person name="Li S."/>
            <person name="Yang H."/>
            <person name="Wang J."/>
            <person name="Wang J."/>
        </authorList>
    </citation>
    <scope>NUCLEOTIDE SEQUENCE [LARGE SCALE GENOMIC DNA]</scope>
</reference>
<evidence type="ECO:0000313" key="1">
    <source>
        <dbReference type="EMBL" id="EFB16831.1"/>
    </source>
</evidence>
<sequence length="192" mass="20450">MTTSSHACPVPAVNGHMTHYPAAPYPLLFPPVIGGLSLPPLHGLHGHPPPSGCSTPSPARSLGDERHLKEFTSSLVPPITVEAAIGFHPHEELRRHPGTGAYVVDNRAATVKTESTVAVLLVTCALHLESGHSEANTYAVMGLTFSCFQNVKVVLHAQQGKVTLPPSWEALACFIILGVHEEALPLIKEPFT</sequence>
<dbReference type="InParanoid" id="D2HUZ9"/>